<evidence type="ECO:0000259" key="8">
    <source>
        <dbReference type="Pfam" id="PF01490"/>
    </source>
</evidence>
<feature type="transmembrane region" description="Helical" evidence="7">
    <location>
        <begin position="312"/>
        <end position="333"/>
    </location>
</feature>
<evidence type="ECO:0000313" key="9">
    <source>
        <dbReference type="EMBL" id="GFF73363.1"/>
    </source>
</evidence>
<proteinExistence type="inferred from homology"/>
<evidence type="ECO:0000256" key="7">
    <source>
        <dbReference type="SAM" id="Phobius"/>
    </source>
</evidence>
<dbReference type="Pfam" id="PF01490">
    <property type="entry name" value="Aa_trans"/>
    <property type="match status" value="1"/>
</dbReference>
<feature type="transmembrane region" description="Helical" evidence="7">
    <location>
        <begin position="237"/>
        <end position="258"/>
    </location>
</feature>
<keyword evidence="4 7" id="KW-1133">Transmembrane helix</keyword>
<dbReference type="PANTHER" id="PTHR22950">
    <property type="entry name" value="AMINO ACID TRANSPORTER"/>
    <property type="match status" value="1"/>
</dbReference>
<evidence type="ECO:0000256" key="3">
    <source>
        <dbReference type="ARBA" id="ARBA00022692"/>
    </source>
</evidence>
<evidence type="ECO:0000256" key="1">
    <source>
        <dbReference type="ARBA" id="ARBA00004141"/>
    </source>
</evidence>
<feature type="transmembrane region" description="Helical" evidence="7">
    <location>
        <begin position="167"/>
        <end position="188"/>
    </location>
</feature>
<protein>
    <submittedName>
        <fullName evidence="9">N amino acid transport system protein</fullName>
    </submittedName>
</protein>
<feature type="transmembrane region" description="Helical" evidence="7">
    <location>
        <begin position="419"/>
        <end position="442"/>
    </location>
</feature>
<name>A0ABQ1A4M0_9EURO</name>
<keyword evidence="5 7" id="KW-0472">Membrane</keyword>
<dbReference type="InterPro" id="IPR013057">
    <property type="entry name" value="AA_transpt_TM"/>
</dbReference>
<keyword evidence="3 7" id="KW-0812">Transmembrane</keyword>
<dbReference type="EMBL" id="BLKG01000006">
    <property type="protein sequence ID" value="GFF73363.1"/>
    <property type="molecule type" value="Genomic_DNA"/>
</dbReference>
<sequence length="462" mass="49804">MTQIVDVPPVSDPENPQEKSIASRDASLAEDEKKYDARPAYKQDAFGDESNAEVKYKVMKWWQCGLLMVAETVSLGVLSLPAAVAGLGLVPSVILLVALGLLSTYTGYTIGQFKWQYPFVHSMGDACEVIMGSWGREIVGAAQVLFLVFIMASHLLTFVIAMNTITGHGTCSIVFGVVGMILSFILSLPRTLAKMSWLSLVSFTSIISAVIICMIGIGIKHPGENVMAIVDTDLVHGFSAVTNIVFAFSGHAAYFGLMSELKDPRDFPKALMLLQSVDICLYILAAIVIYIYGGATVSSPALGSASPMVSKVAYGIALPTIIIAGVINGHIAFKYVYIRIFAGKGDRIHKRDWVAVSSWVAIALSLWIIAWIIAEAIPVFSNLLSLIVALFASWFTYGLSGIFWLHLNWGKYTASPRKIFLTVVNLFCLVFGAGLCGLGLYVSGKAIHDNPSSASFSCANTA</sequence>
<feature type="region of interest" description="Disordered" evidence="6">
    <location>
        <begin position="1"/>
        <end position="35"/>
    </location>
</feature>
<feature type="transmembrane region" description="Helical" evidence="7">
    <location>
        <begin position="89"/>
        <end position="108"/>
    </location>
</feature>
<evidence type="ECO:0000256" key="5">
    <source>
        <dbReference type="ARBA" id="ARBA00023136"/>
    </source>
</evidence>
<evidence type="ECO:0000313" key="10">
    <source>
        <dbReference type="Proteomes" id="UP000465266"/>
    </source>
</evidence>
<feature type="domain" description="Amino acid transporter transmembrane" evidence="8">
    <location>
        <begin position="59"/>
        <end position="442"/>
    </location>
</feature>
<dbReference type="Gene3D" id="1.20.1740.10">
    <property type="entry name" value="Amino acid/polyamine transporter I"/>
    <property type="match status" value="1"/>
</dbReference>
<evidence type="ECO:0000256" key="6">
    <source>
        <dbReference type="SAM" id="MobiDB-lite"/>
    </source>
</evidence>
<reference evidence="9 10" key="1">
    <citation type="submission" date="2020-01" db="EMBL/GenBank/DDBJ databases">
        <title>Draft genome sequence of Aspergillus udagawae IFM 53868.</title>
        <authorList>
            <person name="Takahashi H."/>
            <person name="Yaguchi T."/>
        </authorList>
    </citation>
    <scope>NUCLEOTIDE SEQUENCE [LARGE SCALE GENOMIC DNA]</scope>
    <source>
        <strain evidence="9 10">IFM 53868</strain>
    </source>
</reference>
<evidence type="ECO:0000256" key="4">
    <source>
        <dbReference type="ARBA" id="ARBA00022989"/>
    </source>
</evidence>
<evidence type="ECO:0000256" key="2">
    <source>
        <dbReference type="ARBA" id="ARBA00008066"/>
    </source>
</evidence>
<feature type="transmembrane region" description="Helical" evidence="7">
    <location>
        <begin position="138"/>
        <end position="161"/>
    </location>
</feature>
<comment type="caution">
    <text evidence="9">The sequence shown here is derived from an EMBL/GenBank/DDBJ whole genome shotgun (WGS) entry which is preliminary data.</text>
</comment>
<dbReference type="Proteomes" id="UP000465266">
    <property type="component" value="Unassembled WGS sequence"/>
</dbReference>
<feature type="transmembrane region" description="Helical" evidence="7">
    <location>
        <begin position="386"/>
        <end position="407"/>
    </location>
</feature>
<comment type="subcellular location">
    <subcellularLocation>
        <location evidence="1">Membrane</location>
        <topology evidence="1">Multi-pass membrane protein</topology>
    </subcellularLocation>
</comment>
<keyword evidence="10" id="KW-1185">Reference proteome</keyword>
<dbReference type="PANTHER" id="PTHR22950:SF479">
    <property type="entry name" value="AMINO ACID TRANSPORTER (EUROFUNG)-RELATED"/>
    <property type="match status" value="1"/>
</dbReference>
<feature type="transmembrane region" description="Helical" evidence="7">
    <location>
        <begin position="195"/>
        <end position="217"/>
    </location>
</feature>
<organism evidence="9 10">
    <name type="scientific">Aspergillus udagawae</name>
    <dbReference type="NCBI Taxonomy" id="91492"/>
    <lineage>
        <taxon>Eukaryota</taxon>
        <taxon>Fungi</taxon>
        <taxon>Dikarya</taxon>
        <taxon>Ascomycota</taxon>
        <taxon>Pezizomycotina</taxon>
        <taxon>Eurotiomycetes</taxon>
        <taxon>Eurotiomycetidae</taxon>
        <taxon>Eurotiales</taxon>
        <taxon>Aspergillaceae</taxon>
        <taxon>Aspergillus</taxon>
        <taxon>Aspergillus subgen. Fumigati</taxon>
    </lineage>
</organism>
<feature type="transmembrane region" description="Helical" evidence="7">
    <location>
        <begin position="270"/>
        <end position="292"/>
    </location>
</feature>
<feature type="transmembrane region" description="Helical" evidence="7">
    <location>
        <begin position="353"/>
        <end position="374"/>
    </location>
</feature>
<gene>
    <name evidence="9" type="ORF">IFM53868_01052</name>
</gene>
<accession>A0ABQ1A4M0</accession>
<comment type="similarity">
    <text evidence="2">Belongs to the amino acid/polyamine transporter 2 family.</text>
</comment>